<keyword evidence="3" id="KW-1185">Reference proteome</keyword>
<dbReference type="InterPro" id="IPR037855">
    <property type="entry name" value="Vps36"/>
</dbReference>
<comment type="similarity">
    <text evidence="1">Belongs to the VPS36 family.</text>
</comment>
<dbReference type="PANTHER" id="PTHR13128:SF12">
    <property type="entry name" value="VACUOLAR PROTEIN-SORTING-ASSOCIATED PROTEIN 36"/>
    <property type="match status" value="1"/>
</dbReference>
<dbReference type="GO" id="GO:0043130">
    <property type="term" value="F:ubiquitin binding"/>
    <property type="evidence" value="ECO:0007669"/>
    <property type="project" value="UniProtKB-UniRule"/>
</dbReference>
<keyword evidence="1" id="KW-0813">Transport</keyword>
<dbReference type="Proteomes" id="UP000692954">
    <property type="component" value="Unassembled WGS sequence"/>
</dbReference>
<dbReference type="EMBL" id="CAJJDN010000178">
    <property type="protein sequence ID" value="CAD8127643.1"/>
    <property type="molecule type" value="Genomic_DNA"/>
</dbReference>
<comment type="subunit">
    <text evidence="1">Component of the endosomal sorting complex required for transport II (ESCRT-II).</text>
</comment>
<dbReference type="InterPro" id="IPR040608">
    <property type="entry name" value="Snf8/Vps36"/>
</dbReference>
<protein>
    <recommendedName>
        <fullName evidence="1">Vacuolar protein-sorting-associated protein 36</fullName>
    </recommendedName>
    <alternativeName>
        <fullName evidence="1">ESCRT-II complex subunit VPS36</fullName>
    </alternativeName>
</protein>
<proteinExistence type="inferred from homology"/>
<comment type="function">
    <text evidence="1">Component of the ESCRT-II complex (endosomal sorting complex required for transport II), which is required for multivesicular body (MVB) formation and sorting of endosomal cargo proteins into MVBs.</text>
</comment>
<keyword evidence="1" id="KW-0653">Protein transport</keyword>
<dbReference type="GO" id="GO:0031902">
    <property type="term" value="C:late endosome membrane"/>
    <property type="evidence" value="ECO:0007669"/>
    <property type="project" value="UniProtKB-UniRule"/>
</dbReference>
<comment type="subcellular location">
    <subcellularLocation>
        <location evidence="1">Cytoplasm</location>
    </subcellularLocation>
    <subcellularLocation>
        <location evidence="1">Endosome</location>
    </subcellularLocation>
</comment>
<keyword evidence="1" id="KW-0967">Endosome</keyword>
<reference evidence="2" key="1">
    <citation type="submission" date="2021-01" db="EMBL/GenBank/DDBJ databases">
        <authorList>
            <consortium name="Genoscope - CEA"/>
            <person name="William W."/>
        </authorList>
    </citation>
    <scope>NUCLEOTIDE SEQUENCE</scope>
</reference>
<dbReference type="PANTHER" id="PTHR13128">
    <property type="entry name" value="VACUOLAR PROTEIN-SORTING-ASSOCIATED PROTEIN 36"/>
    <property type="match status" value="1"/>
</dbReference>
<dbReference type="GO" id="GO:0043328">
    <property type="term" value="P:protein transport to vacuole involved in ubiquitin-dependent protein catabolic process via the multivesicular body sorting pathway"/>
    <property type="evidence" value="ECO:0007669"/>
    <property type="project" value="UniProtKB-UniRule"/>
</dbReference>
<sequence length="363" mass="42171">MQQSLFFLSAEMTAMTQFNEKTLFIYQNMQFLDKKLKMKVPKLNLVITTHRLIFTNNPNIEQLKTNDAQFVYLVVPLQHIKTVQTKTGFLSSQIDHINFETNLGDVSLYGDNLEGPLLQIKGSMEKKEWLKVQEQQQTQSVYRGLKSELDKKEKQTQQTIETVQSTFKGGFEELFKNASELKEISQYIKQNIKKGENNEIDEILSKIGQSRLDKTEDQFYEKLAEQVYKLCVELFPKMGGIISLLDVYYYFNKKRNQNLVSPEEILKAGLQFQKLNYQAKIERYDGISVFESTQYNIDKDYENTLGKFISYEVGLTAEQLAKKLGISVMICKIKLRNAINQGKVCVDNRIEGTRYFQNLIINI</sequence>
<name>A0A8S1RJU3_9CILI</name>
<evidence type="ECO:0000313" key="2">
    <source>
        <dbReference type="EMBL" id="CAD8127643.1"/>
    </source>
</evidence>
<dbReference type="AlphaFoldDB" id="A0A8S1RJU3"/>
<gene>
    <name evidence="2" type="ORF">PSON_ATCC_30995.1.T1780076</name>
</gene>
<comment type="caution">
    <text evidence="2">The sequence shown here is derived from an EMBL/GenBank/DDBJ whole genome shotgun (WGS) entry which is preliminary data.</text>
</comment>
<evidence type="ECO:0000256" key="1">
    <source>
        <dbReference type="RuleBase" id="RU367095"/>
    </source>
</evidence>
<dbReference type="OrthoDB" id="271448at2759"/>
<evidence type="ECO:0000313" key="3">
    <source>
        <dbReference type="Proteomes" id="UP000692954"/>
    </source>
</evidence>
<dbReference type="GO" id="GO:0032266">
    <property type="term" value="F:phosphatidylinositol-3-phosphate binding"/>
    <property type="evidence" value="ECO:0007669"/>
    <property type="project" value="UniProtKB-UniRule"/>
</dbReference>
<accession>A0A8S1RJU3</accession>
<keyword evidence="1" id="KW-0963">Cytoplasm</keyword>
<dbReference type="Pfam" id="PF04157">
    <property type="entry name" value="EAP30"/>
    <property type="match status" value="1"/>
</dbReference>
<dbReference type="GO" id="GO:0000814">
    <property type="term" value="C:ESCRT II complex"/>
    <property type="evidence" value="ECO:0007669"/>
    <property type="project" value="UniProtKB-UniRule"/>
</dbReference>
<organism evidence="2 3">
    <name type="scientific">Paramecium sonneborni</name>
    <dbReference type="NCBI Taxonomy" id="65129"/>
    <lineage>
        <taxon>Eukaryota</taxon>
        <taxon>Sar</taxon>
        <taxon>Alveolata</taxon>
        <taxon>Ciliophora</taxon>
        <taxon>Intramacronucleata</taxon>
        <taxon>Oligohymenophorea</taxon>
        <taxon>Peniculida</taxon>
        <taxon>Parameciidae</taxon>
        <taxon>Paramecium</taxon>
    </lineage>
</organism>